<name>A0A1K0I7Q4_CUPNE</name>
<dbReference type="AlphaFoldDB" id="A0A1K0I7Q4"/>
<sequence length="144" mass="16157">MVVLLRHDTNDRSTSSQGLAREWSLQVTRWIGALVMKNVSWLRENQPLIAATISVVGSRAVQLLQEAFIRLQPKTDARSCEKNKEIDAGIKRLGRDAEHTGRLTRLNRTNNHAGSDPRFRPSGRIEPISITRKSLSDDVIGVSF</sequence>
<evidence type="ECO:0000313" key="2">
    <source>
        <dbReference type="EMBL" id="SCU73289.1"/>
    </source>
</evidence>
<protein>
    <submittedName>
        <fullName evidence="2">Uncharacterized protein</fullName>
    </submittedName>
</protein>
<gene>
    <name evidence="2" type="ORF">CNECB9_10025</name>
</gene>
<feature type="region of interest" description="Disordered" evidence="1">
    <location>
        <begin position="99"/>
        <end position="123"/>
    </location>
</feature>
<dbReference type="EMBL" id="FMSH01000001">
    <property type="protein sequence ID" value="SCU73289.1"/>
    <property type="molecule type" value="Genomic_DNA"/>
</dbReference>
<reference evidence="2" key="1">
    <citation type="submission" date="2016-09" db="EMBL/GenBank/DDBJ databases">
        <authorList>
            <person name="Capua I."/>
            <person name="De Benedictis P."/>
            <person name="Joannis T."/>
            <person name="Lombin L.H."/>
            <person name="Cattoli G."/>
        </authorList>
    </citation>
    <scope>NUCLEOTIDE SEQUENCE</scope>
    <source>
        <strain evidence="2">B9</strain>
    </source>
</reference>
<accession>A0A1K0I7Q4</accession>
<proteinExistence type="predicted"/>
<organism evidence="2">
    <name type="scientific">Cupriavidus necator</name>
    <name type="common">Alcaligenes eutrophus</name>
    <name type="synonym">Ralstonia eutropha</name>
    <dbReference type="NCBI Taxonomy" id="106590"/>
    <lineage>
        <taxon>Bacteria</taxon>
        <taxon>Pseudomonadati</taxon>
        <taxon>Pseudomonadota</taxon>
        <taxon>Betaproteobacteria</taxon>
        <taxon>Burkholderiales</taxon>
        <taxon>Burkholderiaceae</taxon>
        <taxon>Cupriavidus</taxon>
    </lineage>
</organism>
<evidence type="ECO:0000256" key="1">
    <source>
        <dbReference type="SAM" id="MobiDB-lite"/>
    </source>
</evidence>